<accession>A0A0E9MU48</accession>
<comment type="caution">
    <text evidence="1">The sequence shown here is derived from an EMBL/GenBank/DDBJ whole genome shotgun (WGS) entry which is preliminary data.</text>
</comment>
<dbReference type="AlphaFoldDB" id="A0A0E9MU48"/>
<proteinExistence type="predicted"/>
<sequence>MSLDITQIPRDPLWLAHRYVESKDAVQFRHVTRDEHRSATFVVDDYLPQGRTPIEFDRRQALAAATPPAPVHFIFHSAFCCSTLLARAFDREGLAMGLKEPAILNDIVGWRRRGAAGRDVAEVMDGALRLLARPFAPGEAVVIKPSNIVNGLIRMMMALRPDAKALLLHAPLPLFLTSVAKKGLDGRLWVRKLFVGLRKDGLVQRLGFDDEQFFGQTDLQIAAAGWLAQQALFAELVQALGPRVRTLDSEALLDAPQAAVAALARLYDLAVDDGTVREIVASSFGRNSKSGAAFGRADRNAEYADAGAAHRDELEKVTRWAEVTAERAGIPTTLPGGLLP</sequence>
<gene>
    <name evidence="1" type="ORF">SCH01S_50_00320</name>
</gene>
<name>A0A0E9MU48_9SPHN</name>
<dbReference type="EMBL" id="BBWU01000050">
    <property type="protein sequence ID" value="GAO40665.1"/>
    <property type="molecule type" value="Genomic_DNA"/>
</dbReference>
<reference evidence="1 2" key="1">
    <citation type="submission" date="2015-04" db="EMBL/GenBank/DDBJ databases">
        <title>Whole genome shotgun sequence of Sphingomonas changbaiensis NBRC 104936.</title>
        <authorList>
            <person name="Katano-Makiyama Y."/>
            <person name="Hosoyama A."/>
            <person name="Hashimoto M."/>
            <person name="Noguchi M."/>
            <person name="Tsuchikane K."/>
            <person name="Ohji S."/>
            <person name="Yamazoe A."/>
            <person name="Ichikawa N."/>
            <person name="Kimura A."/>
            <person name="Fujita N."/>
        </authorList>
    </citation>
    <scope>NUCLEOTIDE SEQUENCE [LARGE SCALE GENOMIC DNA]</scope>
    <source>
        <strain evidence="1 2">NBRC 104936</strain>
    </source>
</reference>
<protein>
    <recommendedName>
        <fullName evidence="3">Sulfotransferase domain-containing protein</fullName>
    </recommendedName>
</protein>
<evidence type="ECO:0000313" key="1">
    <source>
        <dbReference type="EMBL" id="GAO40665.1"/>
    </source>
</evidence>
<organism evidence="1 2">
    <name type="scientific">Sphingomonas changbaiensis NBRC 104936</name>
    <dbReference type="NCBI Taxonomy" id="1219043"/>
    <lineage>
        <taxon>Bacteria</taxon>
        <taxon>Pseudomonadati</taxon>
        <taxon>Pseudomonadota</taxon>
        <taxon>Alphaproteobacteria</taxon>
        <taxon>Sphingomonadales</taxon>
        <taxon>Sphingomonadaceae</taxon>
        <taxon>Sphingomonas</taxon>
    </lineage>
</organism>
<dbReference type="RefSeq" id="WP_046349454.1">
    <property type="nucleotide sequence ID" value="NZ_BBWU01000050.1"/>
</dbReference>
<evidence type="ECO:0008006" key="3">
    <source>
        <dbReference type="Google" id="ProtNLM"/>
    </source>
</evidence>
<evidence type="ECO:0000313" key="2">
    <source>
        <dbReference type="Proteomes" id="UP000033202"/>
    </source>
</evidence>
<dbReference type="Proteomes" id="UP000033202">
    <property type="component" value="Unassembled WGS sequence"/>
</dbReference>
<keyword evidence="2" id="KW-1185">Reference proteome</keyword>
<dbReference type="OrthoDB" id="3397773at2"/>